<feature type="transmembrane region" description="Helical" evidence="7">
    <location>
        <begin position="47"/>
        <end position="64"/>
    </location>
</feature>
<keyword evidence="4 7" id="KW-1133">Transmembrane helix</keyword>
<dbReference type="GO" id="GO:0046872">
    <property type="term" value="F:metal ion binding"/>
    <property type="evidence" value="ECO:0007669"/>
    <property type="project" value="UniProtKB-KW"/>
</dbReference>
<name>A0AAV7LVI7_PLEWA</name>
<evidence type="ECO:0000313" key="8">
    <source>
        <dbReference type="EMBL" id="KAJ1095550.1"/>
    </source>
</evidence>
<evidence type="ECO:0000256" key="3">
    <source>
        <dbReference type="ARBA" id="ARBA00022692"/>
    </source>
</evidence>
<keyword evidence="6" id="KW-0479">Metal-binding</keyword>
<accession>A0AAV7LVI7</accession>
<evidence type="ECO:0000256" key="6">
    <source>
        <dbReference type="PIRSR" id="PIRSR604254-1"/>
    </source>
</evidence>
<evidence type="ECO:0000256" key="7">
    <source>
        <dbReference type="SAM" id="Phobius"/>
    </source>
</evidence>
<reference evidence="8" key="1">
    <citation type="journal article" date="2022" name="bioRxiv">
        <title>Sequencing and chromosome-scale assembly of the giantPleurodeles waltlgenome.</title>
        <authorList>
            <person name="Brown T."/>
            <person name="Elewa A."/>
            <person name="Iarovenko S."/>
            <person name="Subramanian E."/>
            <person name="Araus A.J."/>
            <person name="Petzold A."/>
            <person name="Susuki M."/>
            <person name="Suzuki K.-i.T."/>
            <person name="Hayashi T."/>
            <person name="Toyoda A."/>
            <person name="Oliveira C."/>
            <person name="Osipova E."/>
            <person name="Leigh N.D."/>
            <person name="Simon A."/>
            <person name="Yun M.H."/>
        </authorList>
    </citation>
    <scope>NUCLEOTIDE SEQUENCE</scope>
    <source>
        <strain evidence="8">20211129_DDA</strain>
        <tissue evidence="8">Liver</tissue>
    </source>
</reference>
<comment type="caution">
    <text evidence="8">The sequence shown here is derived from an EMBL/GenBank/DDBJ whole genome shotgun (WGS) entry which is preliminary data.</text>
</comment>
<evidence type="ECO:0000256" key="5">
    <source>
        <dbReference type="ARBA" id="ARBA00023136"/>
    </source>
</evidence>
<proteinExistence type="inferred from homology"/>
<feature type="transmembrane region" description="Helical" evidence="7">
    <location>
        <begin position="9"/>
        <end position="27"/>
    </location>
</feature>
<keyword evidence="3 7" id="KW-0812">Transmembrane</keyword>
<dbReference type="PANTHER" id="PTHR20855:SF52">
    <property type="entry name" value="ADIPONECTIN RECEPTOR PROTEIN"/>
    <property type="match status" value="1"/>
</dbReference>
<dbReference type="GO" id="GO:0005886">
    <property type="term" value="C:plasma membrane"/>
    <property type="evidence" value="ECO:0007669"/>
    <property type="project" value="TreeGrafter"/>
</dbReference>
<feature type="binding site" evidence="6">
    <location>
        <position position="46"/>
    </location>
    <ligand>
        <name>Zn(2+)</name>
        <dbReference type="ChEBI" id="CHEBI:29105"/>
    </ligand>
</feature>
<dbReference type="EMBL" id="JANPWB010000014">
    <property type="protein sequence ID" value="KAJ1095550.1"/>
    <property type="molecule type" value="Genomic_DNA"/>
</dbReference>
<evidence type="ECO:0000256" key="1">
    <source>
        <dbReference type="ARBA" id="ARBA00004141"/>
    </source>
</evidence>
<dbReference type="GO" id="GO:0033211">
    <property type="term" value="P:adiponectin-activated signaling pathway"/>
    <property type="evidence" value="ECO:0007669"/>
    <property type="project" value="TreeGrafter"/>
</dbReference>
<evidence type="ECO:0000313" key="9">
    <source>
        <dbReference type="Proteomes" id="UP001066276"/>
    </source>
</evidence>
<comment type="similarity">
    <text evidence="2">Belongs to the ADIPOR family.</text>
</comment>
<dbReference type="InterPro" id="IPR004254">
    <property type="entry name" value="AdipoR/HlyIII-related"/>
</dbReference>
<comment type="subcellular location">
    <subcellularLocation>
        <location evidence="1">Membrane</location>
        <topology evidence="1">Multi-pass membrane protein</topology>
    </subcellularLocation>
</comment>
<gene>
    <name evidence="8" type="ORF">NDU88_000712</name>
</gene>
<dbReference type="PANTHER" id="PTHR20855">
    <property type="entry name" value="ADIPOR/PROGESTIN RECEPTOR-RELATED"/>
    <property type="match status" value="1"/>
</dbReference>
<organism evidence="8 9">
    <name type="scientific">Pleurodeles waltl</name>
    <name type="common">Iberian ribbed newt</name>
    <dbReference type="NCBI Taxonomy" id="8319"/>
    <lineage>
        <taxon>Eukaryota</taxon>
        <taxon>Metazoa</taxon>
        <taxon>Chordata</taxon>
        <taxon>Craniata</taxon>
        <taxon>Vertebrata</taxon>
        <taxon>Euteleostomi</taxon>
        <taxon>Amphibia</taxon>
        <taxon>Batrachia</taxon>
        <taxon>Caudata</taxon>
        <taxon>Salamandroidea</taxon>
        <taxon>Salamandridae</taxon>
        <taxon>Pleurodelinae</taxon>
        <taxon>Pleurodeles</taxon>
    </lineage>
</organism>
<keyword evidence="6" id="KW-0862">Zinc</keyword>
<evidence type="ECO:0000256" key="2">
    <source>
        <dbReference type="ARBA" id="ARBA00007018"/>
    </source>
</evidence>
<dbReference type="GO" id="GO:0038023">
    <property type="term" value="F:signaling receptor activity"/>
    <property type="evidence" value="ECO:0007669"/>
    <property type="project" value="TreeGrafter"/>
</dbReference>
<keyword evidence="9" id="KW-1185">Reference proteome</keyword>
<dbReference type="AlphaFoldDB" id="A0AAV7LVI7"/>
<sequence length="92" mass="10121">MEAAKPTQLGGLMFVAMLYLIGGAVYAGRIPERFCPGRFDIWFHSHQIFHTLVVVGAMIHLYYISQMQEFHSSTGGACGPDGQRVGADMQNS</sequence>
<dbReference type="Proteomes" id="UP001066276">
    <property type="component" value="Chromosome 10"/>
</dbReference>
<feature type="binding site" evidence="6">
    <location>
        <position position="50"/>
    </location>
    <ligand>
        <name>Zn(2+)</name>
        <dbReference type="ChEBI" id="CHEBI:29105"/>
    </ligand>
</feature>
<dbReference type="Pfam" id="PF03006">
    <property type="entry name" value="HlyIII"/>
    <property type="match status" value="1"/>
</dbReference>
<keyword evidence="5 7" id="KW-0472">Membrane</keyword>
<protein>
    <submittedName>
        <fullName evidence="8">Uncharacterized protein</fullName>
    </submittedName>
</protein>
<evidence type="ECO:0000256" key="4">
    <source>
        <dbReference type="ARBA" id="ARBA00022989"/>
    </source>
</evidence>